<dbReference type="SUPFAM" id="SSF143100">
    <property type="entry name" value="TTHA1013/TTHA0281-like"/>
    <property type="match status" value="1"/>
</dbReference>
<evidence type="ECO:0008006" key="3">
    <source>
        <dbReference type="Google" id="ProtNLM"/>
    </source>
</evidence>
<protein>
    <recommendedName>
        <fullName evidence="3">HicB-like antitoxin of toxin-antitoxin system domain-containing protein</fullName>
    </recommendedName>
</protein>
<name>A0A837R6M2_LACPE</name>
<dbReference type="Gene3D" id="3.30.160.250">
    <property type="match status" value="1"/>
</dbReference>
<evidence type="ECO:0000313" key="2">
    <source>
        <dbReference type="Proteomes" id="UP000051020"/>
    </source>
</evidence>
<dbReference type="InterPro" id="IPR035069">
    <property type="entry name" value="TTHA1013/TTHA0281-like"/>
</dbReference>
<sequence>MAKDLTVSYPVVITHDNTDVDYPYEVYIPAFGGYTQGTSMANAILMARDFIGLSAMDLRKDGKALPIPGRCPIKRKMIRP</sequence>
<proteinExistence type="predicted"/>
<dbReference type="RefSeq" id="WP_050338290.1">
    <property type="nucleotide sequence ID" value="NZ_AZCU01000018.1"/>
</dbReference>
<organism evidence="1 2">
    <name type="scientific">Lactiplantibacillus pentosus DSM 20314</name>
    <dbReference type="NCBI Taxonomy" id="1423791"/>
    <lineage>
        <taxon>Bacteria</taxon>
        <taxon>Bacillati</taxon>
        <taxon>Bacillota</taxon>
        <taxon>Bacilli</taxon>
        <taxon>Lactobacillales</taxon>
        <taxon>Lactobacillaceae</taxon>
        <taxon>Lactiplantibacillus</taxon>
    </lineage>
</organism>
<dbReference type="Proteomes" id="UP000051020">
    <property type="component" value="Unassembled WGS sequence"/>
</dbReference>
<dbReference type="EMBL" id="AZCU01000018">
    <property type="protein sequence ID" value="KRK23086.1"/>
    <property type="molecule type" value="Genomic_DNA"/>
</dbReference>
<dbReference type="GeneID" id="49395383"/>
<accession>A0A837R6M2</accession>
<gene>
    <name evidence="1" type="ORF">FD24_GL001224</name>
</gene>
<evidence type="ECO:0000313" key="1">
    <source>
        <dbReference type="EMBL" id="KRK23086.1"/>
    </source>
</evidence>
<reference evidence="1 2" key="1">
    <citation type="journal article" date="2015" name="Genome Announc.">
        <title>Expanding the biotechnology potential of lactobacilli through comparative genomics of 213 strains and associated genera.</title>
        <authorList>
            <person name="Sun Z."/>
            <person name="Harris H.M."/>
            <person name="McCann A."/>
            <person name="Guo C."/>
            <person name="Argimon S."/>
            <person name="Zhang W."/>
            <person name="Yang X."/>
            <person name="Jeffery I.B."/>
            <person name="Cooney J.C."/>
            <person name="Kagawa T.F."/>
            <person name="Liu W."/>
            <person name="Song Y."/>
            <person name="Salvetti E."/>
            <person name="Wrobel A."/>
            <person name="Rasinkangas P."/>
            <person name="Parkhill J."/>
            <person name="Rea M.C."/>
            <person name="O'Sullivan O."/>
            <person name="Ritari J."/>
            <person name="Douillard F.P."/>
            <person name="Paul Ross R."/>
            <person name="Yang R."/>
            <person name="Briner A.E."/>
            <person name="Felis G.E."/>
            <person name="de Vos W.M."/>
            <person name="Barrangou R."/>
            <person name="Klaenhammer T.R."/>
            <person name="Caufield P.W."/>
            <person name="Cui Y."/>
            <person name="Zhang H."/>
            <person name="O'Toole P.W."/>
        </authorList>
    </citation>
    <scope>NUCLEOTIDE SEQUENCE [LARGE SCALE GENOMIC DNA]</scope>
    <source>
        <strain evidence="1 2">DSM 20314</strain>
    </source>
</reference>
<dbReference type="AlphaFoldDB" id="A0A837R6M2"/>
<comment type="caution">
    <text evidence="1">The sequence shown here is derived from an EMBL/GenBank/DDBJ whole genome shotgun (WGS) entry which is preliminary data.</text>
</comment>